<sequence>MMWKTCSVRLMAIFTLLISSPLIADELSAFDKMSGQLNIAGGTAHIPVMKKAARNIMGHNPNIRITIAGGGSGVGVQQVANGLVDIGNTGRALKNKEMNLGLNSFAFAIDGVAVIIHPENPVNDLSQQQIIAIYQGKITNWQEVGGHDRQIHLFSRDEASGTRSVFSKKLLKGAPLAGNANIVPSNGAMKTAVSQDVAAIGYSSVGYIDEMVKAPTYNQIKPSQEACASGEYPVVRRLYMNTKGAPNGLTQAFIDYIYSKQGAQLIQASGYIALDAKP</sequence>
<dbReference type="InterPro" id="IPR024370">
    <property type="entry name" value="PBP_domain"/>
</dbReference>
<protein>
    <recommendedName>
        <fullName evidence="4">Phosphate-binding protein</fullName>
    </recommendedName>
</protein>
<dbReference type="GO" id="GO:0042597">
    <property type="term" value="C:periplasmic space"/>
    <property type="evidence" value="ECO:0007669"/>
    <property type="project" value="UniProtKB-SubCell"/>
</dbReference>
<comment type="similarity">
    <text evidence="1 4">Belongs to the PstS family.</text>
</comment>
<dbReference type="InterPro" id="IPR050811">
    <property type="entry name" value="Phosphate_ABC_transporter"/>
</dbReference>
<accession>A9D1M6</accession>
<evidence type="ECO:0000259" key="5">
    <source>
        <dbReference type="Pfam" id="PF12849"/>
    </source>
</evidence>
<dbReference type="GO" id="GO:0042301">
    <property type="term" value="F:phosphate ion binding"/>
    <property type="evidence" value="ECO:0007669"/>
    <property type="project" value="UniProtKB-UniRule"/>
</dbReference>
<evidence type="ECO:0000256" key="3">
    <source>
        <dbReference type="ARBA" id="ARBA00022729"/>
    </source>
</evidence>
<dbReference type="Gene3D" id="3.40.190.10">
    <property type="entry name" value="Periplasmic binding protein-like II"/>
    <property type="match status" value="2"/>
</dbReference>
<name>A9D1M6_9GAMM</name>
<proteinExistence type="inferred from homology"/>
<dbReference type="NCBIfam" id="TIGR02136">
    <property type="entry name" value="ptsS_2"/>
    <property type="match status" value="1"/>
</dbReference>
<dbReference type="InterPro" id="IPR011862">
    <property type="entry name" value="Phos-bd"/>
</dbReference>
<dbReference type="Proteomes" id="UP000005839">
    <property type="component" value="Unassembled WGS sequence"/>
</dbReference>
<dbReference type="PANTHER" id="PTHR30570">
    <property type="entry name" value="PERIPLASMIC PHOSPHATE BINDING COMPONENT OF PHOSPHATE ABC TRANSPORTER"/>
    <property type="match status" value="1"/>
</dbReference>
<evidence type="ECO:0000256" key="1">
    <source>
        <dbReference type="ARBA" id="ARBA00008725"/>
    </source>
</evidence>
<comment type="subcellular location">
    <subcellularLocation>
        <location evidence="4">Periplasm</location>
    </subcellularLocation>
    <subcellularLocation>
        <location evidence="4">Secreted</location>
    </subcellularLocation>
</comment>
<dbReference type="GO" id="GO:0005576">
    <property type="term" value="C:extracellular region"/>
    <property type="evidence" value="ECO:0007669"/>
    <property type="project" value="UniProtKB-SubCell"/>
</dbReference>
<evidence type="ECO:0000313" key="6">
    <source>
        <dbReference type="EMBL" id="EDQ01884.1"/>
    </source>
</evidence>
<dbReference type="CDD" id="cd13653">
    <property type="entry name" value="PBP2_phosphate_like_1"/>
    <property type="match status" value="1"/>
</dbReference>
<evidence type="ECO:0000313" key="7">
    <source>
        <dbReference type="Proteomes" id="UP000005839"/>
    </source>
</evidence>
<dbReference type="Pfam" id="PF12849">
    <property type="entry name" value="PBP_like_2"/>
    <property type="match status" value="1"/>
</dbReference>
<dbReference type="GO" id="GO:0007155">
    <property type="term" value="P:cell adhesion"/>
    <property type="evidence" value="ECO:0007669"/>
    <property type="project" value="UniProtKB-UniRule"/>
</dbReference>
<dbReference type="PANTHER" id="PTHR30570:SF1">
    <property type="entry name" value="PHOSPHATE-BINDING PROTEIN PSTS"/>
    <property type="match status" value="1"/>
</dbReference>
<dbReference type="GO" id="GO:0006817">
    <property type="term" value="P:phosphate ion transport"/>
    <property type="evidence" value="ECO:0007669"/>
    <property type="project" value="UniProtKB-UniRule"/>
</dbReference>
<feature type="chain" id="PRO_5027140491" description="Phosphate-binding protein" evidence="4">
    <location>
        <begin position="25"/>
        <end position="278"/>
    </location>
</feature>
<comment type="caution">
    <text evidence="6">The sequence shown here is derived from an EMBL/GenBank/DDBJ whole genome shotgun (WGS) entry which is preliminary data.</text>
</comment>
<dbReference type="RefSeq" id="WP_005497173.1">
    <property type="nucleotide sequence ID" value="NZ_ABIC01000006.1"/>
</dbReference>
<dbReference type="STRING" id="314608.KT99_08253"/>
<dbReference type="SUPFAM" id="SSF53850">
    <property type="entry name" value="Periplasmic binding protein-like II"/>
    <property type="match status" value="1"/>
</dbReference>
<evidence type="ECO:0000256" key="4">
    <source>
        <dbReference type="RuleBase" id="RU367119"/>
    </source>
</evidence>
<keyword evidence="4" id="KW-0574">Periplasm</keyword>
<keyword evidence="7" id="KW-1185">Reference proteome</keyword>
<keyword evidence="3 4" id="KW-0732">Signal</keyword>
<gene>
    <name evidence="6" type="ORF">KT99_08253</name>
</gene>
<organism evidence="6 7">
    <name type="scientific">Shewanella benthica KT99</name>
    <dbReference type="NCBI Taxonomy" id="314608"/>
    <lineage>
        <taxon>Bacteria</taxon>
        <taxon>Pseudomonadati</taxon>
        <taxon>Pseudomonadota</taxon>
        <taxon>Gammaproteobacteria</taxon>
        <taxon>Alteromonadales</taxon>
        <taxon>Shewanellaceae</taxon>
        <taxon>Shewanella</taxon>
    </lineage>
</organism>
<keyword evidence="2 4" id="KW-0813">Transport</keyword>
<evidence type="ECO:0000256" key="2">
    <source>
        <dbReference type="ARBA" id="ARBA00022448"/>
    </source>
</evidence>
<reference evidence="6 7" key="1">
    <citation type="submission" date="2007-10" db="EMBL/GenBank/DDBJ databases">
        <authorList>
            <person name="Yayanos A."/>
            <person name="Ferriera S."/>
            <person name="Johnson J."/>
            <person name="Kravitz S."/>
            <person name="Halpern A."/>
            <person name="Remington K."/>
            <person name="Beeson K."/>
            <person name="Tran B."/>
            <person name="Rogers Y.-H."/>
            <person name="Friedman R."/>
            <person name="Venter J.C."/>
        </authorList>
    </citation>
    <scope>NUCLEOTIDE SEQUENCE [LARGE SCALE GENOMIC DNA]</scope>
    <source>
        <strain evidence="6 7">KT99</strain>
    </source>
</reference>
<feature type="domain" description="PBP" evidence="5">
    <location>
        <begin position="34"/>
        <end position="260"/>
    </location>
</feature>
<keyword evidence="4" id="KW-0592">Phosphate transport</keyword>
<dbReference type="EMBL" id="ABIC01000006">
    <property type="protein sequence ID" value="EDQ01884.1"/>
    <property type="molecule type" value="Genomic_DNA"/>
</dbReference>
<keyword evidence="4" id="KW-0964">Secreted</keyword>
<feature type="signal peptide" evidence="4">
    <location>
        <begin position="1"/>
        <end position="24"/>
    </location>
</feature>
<dbReference type="AlphaFoldDB" id="A9D1M6"/>
<comment type="function">
    <text evidence="4">Involved in the system for phosphate transport across the cytoplasmic membrane.</text>
</comment>